<organism evidence="2 3">
    <name type="scientific">Lichtheimia ornata</name>
    <dbReference type="NCBI Taxonomy" id="688661"/>
    <lineage>
        <taxon>Eukaryota</taxon>
        <taxon>Fungi</taxon>
        <taxon>Fungi incertae sedis</taxon>
        <taxon>Mucoromycota</taxon>
        <taxon>Mucoromycotina</taxon>
        <taxon>Mucoromycetes</taxon>
        <taxon>Mucorales</taxon>
        <taxon>Lichtheimiaceae</taxon>
        <taxon>Lichtheimia</taxon>
    </lineage>
</organism>
<sequence length="246" mass="27627">MALSTMSPSSSSTSQTRLRSVWSKWSTAREKRKMLMLPTVMAAATEKVVMHRRSSPSQHQSQQIKSEDLTCSQFAHMAGIRILRENDDEDDNDDVESDDDDDDDECAALTHGYGDQRVMATSSVHMGRSFSDRGGSRRSQPQIWDPAFWQHQIQQQQHDEKMHQPQPGAVMMTPLHSYASTSSTASSYSNPSSTCSSPPSLMRSGPSVIRKGRFKIVVGQDEEQQNDANAAEPKYVEWRRKRACTT</sequence>
<feature type="compositionally biased region" description="Low complexity" evidence="1">
    <location>
        <begin position="180"/>
        <end position="200"/>
    </location>
</feature>
<feature type="region of interest" description="Disordered" evidence="1">
    <location>
        <begin position="48"/>
        <end position="67"/>
    </location>
</feature>
<reference evidence="2 3" key="1">
    <citation type="submission" date="2023-03" db="EMBL/GenBank/DDBJ databases">
        <title>Genome sequence of Lichtheimia ornata CBS 291.66.</title>
        <authorList>
            <person name="Mohabir J.T."/>
            <person name="Shea T.P."/>
            <person name="Kurbessoian T."/>
            <person name="Berby B."/>
            <person name="Fontaine J."/>
            <person name="Livny J."/>
            <person name="Gnirke A."/>
            <person name="Stajich J.E."/>
            <person name="Cuomo C.A."/>
        </authorList>
    </citation>
    <scope>NUCLEOTIDE SEQUENCE [LARGE SCALE GENOMIC DNA]</scope>
    <source>
        <strain evidence="2">CBS 291.66</strain>
    </source>
</reference>
<feature type="compositionally biased region" description="Low complexity" evidence="1">
    <location>
        <begin position="1"/>
        <end position="16"/>
    </location>
</feature>
<protein>
    <submittedName>
        <fullName evidence="2">Uncharacterized protein</fullName>
    </submittedName>
</protein>
<dbReference type="GeneID" id="83211761"/>
<feature type="region of interest" description="Disordered" evidence="1">
    <location>
        <begin position="180"/>
        <end position="207"/>
    </location>
</feature>
<evidence type="ECO:0000313" key="2">
    <source>
        <dbReference type="EMBL" id="KAJ8659755.1"/>
    </source>
</evidence>
<dbReference type="Proteomes" id="UP001234581">
    <property type="component" value="Unassembled WGS sequence"/>
</dbReference>
<name>A0AAD7V6J9_9FUNG</name>
<dbReference type="EMBL" id="JARTCD010000016">
    <property type="protein sequence ID" value="KAJ8659755.1"/>
    <property type="molecule type" value="Genomic_DNA"/>
</dbReference>
<accession>A0AAD7V6J9</accession>
<proteinExistence type="predicted"/>
<gene>
    <name evidence="2" type="ORF">O0I10_004348</name>
</gene>
<evidence type="ECO:0000313" key="3">
    <source>
        <dbReference type="Proteomes" id="UP001234581"/>
    </source>
</evidence>
<evidence type="ECO:0000256" key="1">
    <source>
        <dbReference type="SAM" id="MobiDB-lite"/>
    </source>
</evidence>
<feature type="compositionally biased region" description="Acidic residues" evidence="1">
    <location>
        <begin position="86"/>
        <end position="106"/>
    </location>
</feature>
<feature type="region of interest" description="Disordered" evidence="1">
    <location>
        <begin position="1"/>
        <end position="23"/>
    </location>
</feature>
<feature type="region of interest" description="Disordered" evidence="1">
    <location>
        <begin position="82"/>
        <end position="108"/>
    </location>
</feature>
<dbReference type="AlphaFoldDB" id="A0AAD7V6J9"/>
<keyword evidence="3" id="KW-1185">Reference proteome</keyword>
<dbReference type="RefSeq" id="XP_058344668.1">
    <property type="nucleotide sequence ID" value="XM_058484407.1"/>
</dbReference>
<comment type="caution">
    <text evidence="2">The sequence shown here is derived from an EMBL/GenBank/DDBJ whole genome shotgun (WGS) entry which is preliminary data.</text>
</comment>